<sequence length="205" mass="21516">ATGSHSQKRSLEALSPQPPPPPDLREAAPARRNQSLHRFAGVVLVDVHRDLAQGAAQAQHRREGGDGPAEGRSREMHRQPPHAPPPGGGPRPAAGGRPLQLAPGARPQPELVQAREGPHEVSHAHRFGEVEGPVGTRRRLHLRLLHGLADRERQDEVAEAGGGLHPEGSQVGEPAHLDGPDPLHPETEAAEGGGAEGQHPGADAA</sequence>
<evidence type="ECO:0000313" key="2">
    <source>
        <dbReference type="EMBL" id="JAT64307.1"/>
    </source>
</evidence>
<organism evidence="2">
    <name type="scientific">Anthurium amnicola</name>
    <dbReference type="NCBI Taxonomy" id="1678845"/>
    <lineage>
        <taxon>Eukaryota</taxon>
        <taxon>Viridiplantae</taxon>
        <taxon>Streptophyta</taxon>
        <taxon>Embryophyta</taxon>
        <taxon>Tracheophyta</taxon>
        <taxon>Spermatophyta</taxon>
        <taxon>Magnoliopsida</taxon>
        <taxon>Liliopsida</taxon>
        <taxon>Araceae</taxon>
        <taxon>Pothoideae</taxon>
        <taxon>Potheae</taxon>
        <taxon>Anthurium</taxon>
    </lineage>
</organism>
<accession>A0A1D1ZBN2</accession>
<dbReference type="EMBL" id="GDJX01003629">
    <property type="protein sequence ID" value="JAT64307.1"/>
    <property type="molecule type" value="Transcribed_RNA"/>
</dbReference>
<feature type="compositionally biased region" description="Basic and acidic residues" evidence="1">
    <location>
        <begin position="116"/>
        <end position="129"/>
    </location>
</feature>
<feature type="region of interest" description="Disordered" evidence="1">
    <location>
        <begin position="53"/>
        <end position="133"/>
    </location>
</feature>
<gene>
    <name evidence="2" type="primary">AZOSEA09500</name>
    <name evidence="2" type="ORF">g.65934</name>
</gene>
<proteinExistence type="predicted"/>
<feature type="non-terminal residue" evidence="2">
    <location>
        <position position="1"/>
    </location>
</feature>
<protein>
    <submittedName>
        <fullName evidence="2">Putative Holliday junction resolvase</fullName>
    </submittedName>
</protein>
<reference evidence="2" key="1">
    <citation type="submission" date="2015-07" db="EMBL/GenBank/DDBJ databases">
        <title>Transcriptome Assembly of Anthurium amnicola.</title>
        <authorList>
            <person name="Suzuki J."/>
        </authorList>
    </citation>
    <scope>NUCLEOTIDE SEQUENCE</scope>
</reference>
<evidence type="ECO:0000256" key="1">
    <source>
        <dbReference type="SAM" id="MobiDB-lite"/>
    </source>
</evidence>
<feature type="compositionally biased region" description="Basic and acidic residues" evidence="1">
    <location>
        <begin position="60"/>
        <end position="78"/>
    </location>
</feature>
<feature type="region of interest" description="Disordered" evidence="1">
    <location>
        <begin position="148"/>
        <end position="205"/>
    </location>
</feature>
<feature type="region of interest" description="Disordered" evidence="1">
    <location>
        <begin position="1"/>
        <end position="35"/>
    </location>
</feature>
<name>A0A1D1ZBN2_9ARAE</name>
<feature type="compositionally biased region" description="Basic and acidic residues" evidence="1">
    <location>
        <begin position="175"/>
        <end position="187"/>
    </location>
</feature>
<dbReference type="AlphaFoldDB" id="A0A1D1ZBN2"/>